<evidence type="ECO:0000313" key="1">
    <source>
        <dbReference type="EMBL" id="ANZ57080.1"/>
    </source>
</evidence>
<dbReference type="InterPro" id="IPR011009">
    <property type="entry name" value="Kinase-like_dom_sf"/>
</dbReference>
<dbReference type="Proteomes" id="UP000101523">
    <property type="component" value="Segment"/>
</dbReference>
<protein>
    <submittedName>
        <fullName evidence="1">Phosphotransferase</fullName>
    </submittedName>
</protein>
<dbReference type="GO" id="GO:0016740">
    <property type="term" value="F:transferase activity"/>
    <property type="evidence" value="ECO:0007669"/>
    <property type="project" value="UniProtKB-KW"/>
</dbReference>
<reference evidence="1" key="1">
    <citation type="submission" date="2016-07" db="EMBL/GenBank/DDBJ databases">
        <title>Genomic sequencing of ranaviruses isolated from turbot Scopthalamus maximus and Atlantic cod Gadus morhua.</title>
        <authorList>
            <person name="Ariel E."/>
            <person name="Steckler N.K."/>
            <person name="Subramaniam K."/>
            <person name="Olesen N.J."/>
            <person name="Waltzek T.B."/>
        </authorList>
    </citation>
    <scope>NUCLEOTIDE SEQUENCE [LARGE SCALE GENOMIC DNA]</scope>
    <source>
        <strain evidence="1">GAM14001</strain>
    </source>
</reference>
<name>A0A1B2IU13_FRG3V</name>
<accession>A0A1B2IU13</accession>
<proteinExistence type="predicted"/>
<dbReference type="EMBL" id="KX574342">
    <property type="protein sequence ID" value="ANZ57080.1"/>
    <property type="molecule type" value="Genomic_DNA"/>
</dbReference>
<dbReference type="Gene3D" id="1.10.510.10">
    <property type="entry name" value="Transferase(Phosphotransferase) domain 1"/>
    <property type="match status" value="1"/>
</dbReference>
<organism evidence="1">
    <name type="scientific">Cod iridovirus</name>
    <dbReference type="NCBI Taxonomy" id="1887316"/>
    <lineage>
        <taxon>Viruses</taxon>
        <taxon>Varidnaviria</taxon>
        <taxon>Bamfordvirae</taxon>
        <taxon>Nucleocytoviricota</taxon>
        <taxon>Megaviricetes</taxon>
        <taxon>Pimascovirales</taxon>
        <taxon>Pimascovirales incertae sedis</taxon>
        <taxon>Iridoviridae</taxon>
        <taxon>Alphairidovirinae</taxon>
        <taxon>Ranavirus</taxon>
        <taxon>Ranavirus rana1</taxon>
        <taxon>Frog virus 3</taxon>
    </lineage>
</organism>
<sequence>MAMVSNVKYFADALQGTQGKVGTFTVLGENVFFKRGDGTDTVCGLEMVAGRILRARSDVHFCEPKYFVEMDDGEKVCSFELLDCKPLGSMAPGRKGKKSVGSVTQYLSGLYQTFAAAAAAHSVGVVHADLHTGNVMLCPEPVSHYVYNLGGGEMLSLETNGVRAVVVDLGMARIPGKNTIACDIFVHVGHVVNGRPDYAADVRTLTLGSCYDMVMICASGKPSLDERMLCYEVMAAYNNLFAGVCAPSKGGWFVGHYPSMCDVMEATIPDSVASRGGGGSWLLAVANMCKLLVPRPYVKRACGKEKAHAMWRTLFTELGLTAKKSISNADMVDAVQRLRAIADGSEIPPTSLMKAACAVGLLTASVAEACYEKVEEIKASHVGILRWKDALDAWVRLPVKCSGSVPELGSTVILHTDSGTEETVVTQSMLRQIVKTREALGMAQAASDAVWTDTADYEADDELMEGAHEESAEDFATSFLKGGTVGPIAKRCRLLLKNL</sequence>
<dbReference type="SUPFAM" id="SSF56112">
    <property type="entry name" value="Protein kinase-like (PK-like)"/>
    <property type="match status" value="1"/>
</dbReference>
<keyword evidence="1" id="KW-0808">Transferase</keyword>